<reference evidence="2 3" key="1">
    <citation type="submission" date="2021-03" db="EMBL/GenBank/DDBJ databases">
        <title>Genomic Encyclopedia of Type Strains, Phase IV (KMG-IV): sequencing the most valuable type-strain genomes for metagenomic binning, comparative biology and taxonomic classification.</title>
        <authorList>
            <person name="Goeker M."/>
        </authorList>
    </citation>
    <scope>NUCLEOTIDE SEQUENCE [LARGE SCALE GENOMIC DNA]</scope>
    <source>
        <strain evidence="2 3">DSM 13372</strain>
    </source>
</reference>
<evidence type="ECO:0000313" key="3">
    <source>
        <dbReference type="Proteomes" id="UP000730739"/>
    </source>
</evidence>
<dbReference type="EMBL" id="JAGILA010000005">
    <property type="protein sequence ID" value="MBP2237494.1"/>
    <property type="molecule type" value="Genomic_DNA"/>
</dbReference>
<keyword evidence="1" id="KW-0812">Transmembrane</keyword>
<evidence type="ECO:0008006" key="4">
    <source>
        <dbReference type="Google" id="ProtNLM"/>
    </source>
</evidence>
<proteinExistence type="predicted"/>
<organism evidence="2 3">
    <name type="scientific">Sinorhizobium kostiense</name>
    <dbReference type="NCBI Taxonomy" id="76747"/>
    <lineage>
        <taxon>Bacteria</taxon>
        <taxon>Pseudomonadati</taxon>
        <taxon>Pseudomonadota</taxon>
        <taxon>Alphaproteobacteria</taxon>
        <taxon>Hyphomicrobiales</taxon>
        <taxon>Rhizobiaceae</taxon>
        <taxon>Sinorhizobium/Ensifer group</taxon>
        <taxon>Sinorhizobium</taxon>
    </lineage>
</organism>
<feature type="transmembrane region" description="Helical" evidence="1">
    <location>
        <begin position="93"/>
        <end position="119"/>
    </location>
</feature>
<name>A0ABS4R5C8_9HYPH</name>
<dbReference type="RefSeq" id="WP_209603618.1">
    <property type="nucleotide sequence ID" value="NZ_JAGILA010000005.1"/>
</dbReference>
<keyword evidence="3" id="KW-1185">Reference proteome</keyword>
<keyword evidence="1" id="KW-0472">Membrane</keyword>
<gene>
    <name evidence="2" type="ORF">J2Z31_004012</name>
</gene>
<feature type="transmembrane region" description="Helical" evidence="1">
    <location>
        <begin position="61"/>
        <end position="81"/>
    </location>
</feature>
<feature type="transmembrane region" description="Helical" evidence="1">
    <location>
        <begin position="139"/>
        <end position="159"/>
    </location>
</feature>
<comment type="caution">
    <text evidence="2">The sequence shown here is derived from an EMBL/GenBank/DDBJ whole genome shotgun (WGS) entry which is preliminary data.</text>
</comment>
<accession>A0ABS4R5C8</accession>
<dbReference type="Proteomes" id="UP000730739">
    <property type="component" value="Unassembled WGS sequence"/>
</dbReference>
<evidence type="ECO:0000313" key="2">
    <source>
        <dbReference type="EMBL" id="MBP2237494.1"/>
    </source>
</evidence>
<protein>
    <recommendedName>
        <fullName evidence="4">Transmembrane protein</fullName>
    </recommendedName>
</protein>
<evidence type="ECO:0000256" key="1">
    <source>
        <dbReference type="SAM" id="Phobius"/>
    </source>
</evidence>
<keyword evidence="1" id="KW-1133">Transmembrane helix</keyword>
<sequence>MQSTVLKIIRLAPCCAYTVAAILLVSMVLLAQFPSNAAVWSLYMTLLPVIREPVFLLLDGLGFHATLALLVLAAGLGIHIAHRPDHYPRIRFIHAHIALIAMIVGGVRAMSAQAGLASFSVPRLLRGDWSLLPMTNSPLWIALSLLVAAACLMSHVGIVRRIRFSG</sequence>